<name>A0AAN8VYJ8_9MAGN</name>
<dbReference type="InterPro" id="IPR036396">
    <property type="entry name" value="Cyt_P450_sf"/>
</dbReference>
<protein>
    <submittedName>
        <fullName evidence="3">Cytochrome P450</fullName>
    </submittedName>
</protein>
<feature type="transmembrane region" description="Helical" evidence="2">
    <location>
        <begin position="6"/>
        <end position="25"/>
    </location>
</feature>
<dbReference type="Proteomes" id="UP001370490">
    <property type="component" value="Unassembled WGS sequence"/>
</dbReference>
<dbReference type="PANTHER" id="PTHR47950:SF14">
    <property type="entry name" value="CYTOCHROME P450 76A2-LIKE ISOFORM X1"/>
    <property type="match status" value="1"/>
</dbReference>
<dbReference type="GO" id="GO:0016705">
    <property type="term" value="F:oxidoreductase activity, acting on paired donors, with incorporation or reduction of molecular oxygen"/>
    <property type="evidence" value="ECO:0007669"/>
    <property type="project" value="InterPro"/>
</dbReference>
<keyword evidence="4" id="KW-1185">Reference proteome</keyword>
<dbReference type="AlphaFoldDB" id="A0AAN8VYJ8"/>
<keyword evidence="2" id="KW-1133">Transmembrane helix</keyword>
<evidence type="ECO:0000313" key="3">
    <source>
        <dbReference type="EMBL" id="KAK6942669.1"/>
    </source>
</evidence>
<dbReference type="Gene3D" id="1.10.630.10">
    <property type="entry name" value="Cytochrome P450"/>
    <property type="match status" value="1"/>
</dbReference>
<dbReference type="SUPFAM" id="SSF48264">
    <property type="entry name" value="Cytochrome P450"/>
    <property type="match status" value="1"/>
</dbReference>
<dbReference type="GO" id="GO:0020037">
    <property type="term" value="F:heme binding"/>
    <property type="evidence" value="ECO:0007669"/>
    <property type="project" value="InterPro"/>
</dbReference>
<dbReference type="Pfam" id="PF00067">
    <property type="entry name" value="p450"/>
    <property type="match status" value="1"/>
</dbReference>
<accession>A0AAN8VYJ8</accession>
<evidence type="ECO:0000256" key="2">
    <source>
        <dbReference type="SAM" id="Phobius"/>
    </source>
</evidence>
<sequence>MEFISSPYVYYFPLCFAIISWWWVVATISRRQRLPPGPPGWPILKNIFDLGSVAPHQTLASLSQKYGPVVWLELGAMKTIAVQSSEAAKELFKIHDLSFADRKLNDAMKCCDIHNSLMVTGTYGPHWKMLRRLYNFELFTNKRMNETASLRRKCADNMINLVWEEAQKCGSVHVAEVVFLMAFNLQCQLIFSCDINELPHGGDKMEFFKLTSTITELSGVPNLSDFFPYLRRFDLQGIRRKLTKTIVRALGIISAAVEQRIEDNKYVDRENRRKDFLDVLLDYKGRNGNEVHENLSRKDICAVIMDGVTPEALDMGERFGTLLHKNVPLKAVPKPLMAL</sequence>
<keyword evidence="2" id="KW-0812">Transmembrane</keyword>
<dbReference type="PANTHER" id="PTHR47950">
    <property type="entry name" value="CYTOCHROME P450, FAMILY 76, SUBFAMILY C, POLYPEPTIDE 5-RELATED"/>
    <property type="match status" value="1"/>
</dbReference>
<gene>
    <name evidence="3" type="ORF">RJ641_028046</name>
</gene>
<evidence type="ECO:0000313" key="4">
    <source>
        <dbReference type="Proteomes" id="UP001370490"/>
    </source>
</evidence>
<organism evidence="3 4">
    <name type="scientific">Dillenia turbinata</name>
    <dbReference type="NCBI Taxonomy" id="194707"/>
    <lineage>
        <taxon>Eukaryota</taxon>
        <taxon>Viridiplantae</taxon>
        <taxon>Streptophyta</taxon>
        <taxon>Embryophyta</taxon>
        <taxon>Tracheophyta</taxon>
        <taxon>Spermatophyta</taxon>
        <taxon>Magnoliopsida</taxon>
        <taxon>eudicotyledons</taxon>
        <taxon>Gunneridae</taxon>
        <taxon>Pentapetalae</taxon>
        <taxon>Dilleniales</taxon>
        <taxon>Dilleniaceae</taxon>
        <taxon>Dillenia</taxon>
    </lineage>
</organism>
<dbReference type="GO" id="GO:0005506">
    <property type="term" value="F:iron ion binding"/>
    <property type="evidence" value="ECO:0007669"/>
    <property type="project" value="InterPro"/>
</dbReference>
<evidence type="ECO:0000256" key="1">
    <source>
        <dbReference type="ARBA" id="ARBA00010617"/>
    </source>
</evidence>
<keyword evidence="2" id="KW-0472">Membrane</keyword>
<reference evidence="3 4" key="1">
    <citation type="submission" date="2023-12" db="EMBL/GenBank/DDBJ databases">
        <title>A high-quality genome assembly for Dillenia turbinata (Dilleniales).</title>
        <authorList>
            <person name="Chanderbali A."/>
        </authorList>
    </citation>
    <scope>NUCLEOTIDE SEQUENCE [LARGE SCALE GENOMIC DNA]</scope>
    <source>
        <strain evidence="3">LSX21</strain>
        <tissue evidence="3">Leaf</tissue>
    </source>
</reference>
<comment type="caution">
    <text evidence="3">The sequence shown here is derived from an EMBL/GenBank/DDBJ whole genome shotgun (WGS) entry which is preliminary data.</text>
</comment>
<dbReference type="InterPro" id="IPR001128">
    <property type="entry name" value="Cyt_P450"/>
</dbReference>
<proteinExistence type="inferred from homology"/>
<comment type="similarity">
    <text evidence="1">Belongs to the cytochrome P450 family.</text>
</comment>
<dbReference type="EMBL" id="JBAMMX010000004">
    <property type="protein sequence ID" value="KAK6942669.1"/>
    <property type="molecule type" value="Genomic_DNA"/>
</dbReference>
<dbReference type="GO" id="GO:0004497">
    <property type="term" value="F:monooxygenase activity"/>
    <property type="evidence" value="ECO:0007669"/>
    <property type="project" value="InterPro"/>
</dbReference>